<sequence length="572" mass="66636">MEHEYFNQNEPEKWSVLEFLNECDIEPFSLKIDCYIKSLEKISDSEQGSRKESARILLDRYKLATLDPLGTGGLLGCDVFQWDGSQIDRKKAKEWENKRSHRQINIHKSINGNGNVMDVSNSEVSIAEPSSKRRDQEGKDDGRTYKRHRLQTPNNENNPKENDTEAINTEQNLRKQVEEELVRRYSFREQKEINYNEISGSDIDPYHHQAFEREFLPNNLDHSVASLNRPIITETTYNLISTHIICAFNSTLHLVKESVEESLFEKIEKVLKTRNKLILDRSIILKLEAIFQTDYAEISSKIITETKVEKNIKESEESRFLFFIRHTLLDFIAMYEYMSPKVLARDMSERSYIVECLSPILRSFRNAFPEIRYEWIEKDVKSIRDASNMFAINIRTRKTDLLVLRLSDATEILHVEVSGPPYKPEKKHTVGDAKKLLMMAVCNLCRVLANNFDCPIEIAKKVRSYSIQAIGDKLTLFAVSLVEKKKYLAIELASCIIPFSLKTIGCYTKIFNFFKIIRNEFKEQEKLLEKICSFVPWVDDDTSDLREWIHLPDDDLIPVTEEEMDELSLNVT</sequence>
<dbReference type="Proteomes" id="UP000789706">
    <property type="component" value="Unassembled WGS sequence"/>
</dbReference>
<proteinExistence type="predicted"/>
<reference evidence="2" key="1">
    <citation type="submission" date="2021-06" db="EMBL/GenBank/DDBJ databases">
        <authorList>
            <person name="Kallberg Y."/>
            <person name="Tangrot J."/>
            <person name="Rosling A."/>
        </authorList>
    </citation>
    <scope>NUCLEOTIDE SEQUENCE</scope>
    <source>
        <strain evidence="2">AZ414A</strain>
    </source>
</reference>
<evidence type="ECO:0000313" key="3">
    <source>
        <dbReference type="Proteomes" id="UP000789706"/>
    </source>
</evidence>
<evidence type="ECO:0000256" key="1">
    <source>
        <dbReference type="SAM" id="MobiDB-lite"/>
    </source>
</evidence>
<keyword evidence="3" id="KW-1185">Reference proteome</keyword>
<evidence type="ECO:0000313" key="2">
    <source>
        <dbReference type="EMBL" id="CAG8595503.1"/>
    </source>
</evidence>
<feature type="region of interest" description="Disordered" evidence="1">
    <location>
        <begin position="123"/>
        <end position="169"/>
    </location>
</feature>
<dbReference type="OrthoDB" id="2404656at2759"/>
<organism evidence="2 3">
    <name type="scientific">Diversispora eburnea</name>
    <dbReference type="NCBI Taxonomy" id="1213867"/>
    <lineage>
        <taxon>Eukaryota</taxon>
        <taxon>Fungi</taxon>
        <taxon>Fungi incertae sedis</taxon>
        <taxon>Mucoromycota</taxon>
        <taxon>Glomeromycotina</taxon>
        <taxon>Glomeromycetes</taxon>
        <taxon>Diversisporales</taxon>
        <taxon>Diversisporaceae</taxon>
        <taxon>Diversispora</taxon>
    </lineage>
</organism>
<comment type="caution">
    <text evidence="2">The sequence shown here is derived from an EMBL/GenBank/DDBJ whole genome shotgun (WGS) entry which is preliminary data.</text>
</comment>
<gene>
    <name evidence="2" type="ORF">DEBURN_LOCUS9265</name>
</gene>
<dbReference type="EMBL" id="CAJVPK010001690">
    <property type="protein sequence ID" value="CAG8595503.1"/>
    <property type="molecule type" value="Genomic_DNA"/>
</dbReference>
<feature type="compositionally biased region" description="Basic and acidic residues" evidence="1">
    <location>
        <begin position="130"/>
        <end position="144"/>
    </location>
</feature>
<protein>
    <submittedName>
        <fullName evidence="2">5271_t:CDS:1</fullName>
    </submittedName>
</protein>
<name>A0A9N9C9H4_9GLOM</name>
<accession>A0A9N9C9H4</accession>
<dbReference type="AlphaFoldDB" id="A0A9N9C9H4"/>